<dbReference type="GO" id="GO:0005829">
    <property type="term" value="C:cytosol"/>
    <property type="evidence" value="ECO:0007669"/>
    <property type="project" value="TreeGrafter"/>
</dbReference>
<keyword evidence="2" id="KW-0653">Protein transport</keyword>
<dbReference type="EMBL" id="BKCL01000005">
    <property type="protein sequence ID" value="GEQ98190.1"/>
    <property type="molecule type" value="Genomic_DNA"/>
</dbReference>
<dbReference type="PANTHER" id="PTHR34982:SF1">
    <property type="entry name" value="FLAGELLAR ASSEMBLY PROTEIN FLIH"/>
    <property type="match status" value="1"/>
</dbReference>
<dbReference type="GO" id="GO:0015031">
    <property type="term" value="P:protein transport"/>
    <property type="evidence" value="ECO:0007669"/>
    <property type="project" value="UniProtKB-KW"/>
</dbReference>
<dbReference type="Proteomes" id="UP000322084">
    <property type="component" value="Unassembled WGS sequence"/>
</dbReference>
<keyword evidence="3" id="KW-0969">Cilium</keyword>
<gene>
    <name evidence="3" type="primary">fliH</name>
    <name evidence="3" type="ORF">JCM17844_18270</name>
</gene>
<reference evidence="3 4" key="1">
    <citation type="submission" date="2019-09" db="EMBL/GenBank/DDBJ databases">
        <title>NBRP : Genome information of microbial organism related human and environment.</title>
        <authorList>
            <person name="Hattori M."/>
            <person name="Oshima K."/>
            <person name="Inaba H."/>
            <person name="Suda W."/>
            <person name="Sakamoto M."/>
            <person name="Iino T."/>
            <person name="Kitahara M."/>
            <person name="Oshida Y."/>
            <person name="Iida T."/>
            <person name="Kudo T."/>
            <person name="Itoh T."/>
            <person name="Ohkuma M."/>
        </authorList>
    </citation>
    <scope>NUCLEOTIDE SEQUENCE [LARGE SCALE GENOMIC DNA]</scope>
    <source>
        <strain evidence="3 4">Hi-2</strain>
    </source>
</reference>
<sequence length="214" mass="23508">MAPVKYNFDTSFGDSRADAVQEELDALRRQIGEAREEGRREGMATGRTEALGELEARIAQTLDRILASCAEMAKQTRQIEQSLEAQAAKLAHAIAMTLAPSLMRSHPLSEIEALVADCMDGCRREPRIVVRVHESLLDPIQSRLEALKLTGGFAGQVILLADPDLGVQDCRVEWPDGGAERDIKSLEKQIGEAVQKFLSRHENSDAPDPSATEF</sequence>
<keyword evidence="3" id="KW-0966">Cell projection</keyword>
<protein>
    <submittedName>
        <fullName evidence="3">Flagellar assembly protein FliH</fullName>
    </submittedName>
</protein>
<dbReference type="PANTHER" id="PTHR34982">
    <property type="entry name" value="YOP PROTEINS TRANSLOCATION PROTEIN L"/>
    <property type="match status" value="1"/>
</dbReference>
<evidence type="ECO:0000256" key="1">
    <source>
        <dbReference type="ARBA" id="ARBA00022448"/>
    </source>
</evidence>
<keyword evidence="3" id="KW-0282">Flagellum</keyword>
<organism evidence="3 4">
    <name type="scientific">Iodidimonas gelatinilytica</name>
    <dbReference type="NCBI Taxonomy" id="1236966"/>
    <lineage>
        <taxon>Bacteria</taxon>
        <taxon>Pseudomonadati</taxon>
        <taxon>Pseudomonadota</taxon>
        <taxon>Alphaproteobacteria</taxon>
        <taxon>Iodidimonadales</taxon>
        <taxon>Iodidimonadaceae</taxon>
        <taxon>Iodidimonas</taxon>
    </lineage>
</organism>
<evidence type="ECO:0000313" key="3">
    <source>
        <dbReference type="EMBL" id="GEQ98190.1"/>
    </source>
</evidence>
<evidence type="ECO:0000313" key="4">
    <source>
        <dbReference type="Proteomes" id="UP000322084"/>
    </source>
</evidence>
<dbReference type="InterPro" id="IPR051472">
    <property type="entry name" value="T3SS_Stator/FliH"/>
</dbReference>
<dbReference type="AlphaFoldDB" id="A0A5A7MQ37"/>
<proteinExistence type="predicted"/>
<evidence type="ECO:0000256" key="2">
    <source>
        <dbReference type="ARBA" id="ARBA00022927"/>
    </source>
</evidence>
<keyword evidence="1" id="KW-0813">Transport</keyword>
<accession>A0A5A7MQ37</accession>
<name>A0A5A7MQ37_9PROT</name>
<dbReference type="RefSeq" id="WP_150000537.1">
    <property type="nucleotide sequence ID" value="NZ_BKCL01000005.1"/>
</dbReference>
<comment type="caution">
    <text evidence="3">The sequence shown here is derived from an EMBL/GenBank/DDBJ whole genome shotgun (WGS) entry which is preliminary data.</text>
</comment>